<feature type="region of interest" description="Disordered" evidence="4">
    <location>
        <begin position="147"/>
        <end position="263"/>
    </location>
</feature>
<dbReference type="Proteomes" id="UP000440578">
    <property type="component" value="Unassembled WGS sequence"/>
</dbReference>
<dbReference type="AlphaFoldDB" id="A0A6A4WYU8"/>
<evidence type="ECO:0000313" key="6">
    <source>
        <dbReference type="Proteomes" id="UP000440578"/>
    </source>
</evidence>
<dbReference type="InterPro" id="IPR001611">
    <property type="entry name" value="Leu-rich_rpt"/>
</dbReference>
<comment type="caution">
    <text evidence="5">The sequence shown here is derived from an EMBL/GenBank/DDBJ whole genome shotgun (WGS) entry which is preliminary data.</text>
</comment>
<dbReference type="GO" id="GO:0042981">
    <property type="term" value="P:regulation of apoptotic process"/>
    <property type="evidence" value="ECO:0007669"/>
    <property type="project" value="TreeGrafter"/>
</dbReference>
<feature type="compositionally biased region" description="Acidic residues" evidence="4">
    <location>
        <begin position="147"/>
        <end position="203"/>
    </location>
</feature>
<proteinExistence type="inferred from homology"/>
<dbReference type="EMBL" id="VIIS01000308">
    <property type="protein sequence ID" value="KAF0310489.1"/>
    <property type="molecule type" value="Genomic_DNA"/>
</dbReference>
<feature type="compositionally biased region" description="Acidic residues" evidence="4">
    <location>
        <begin position="214"/>
        <end position="245"/>
    </location>
</feature>
<accession>A0A6A4WYU8</accession>
<dbReference type="OrthoDB" id="2160613at2759"/>
<dbReference type="PANTHER" id="PTHR11375:SF0">
    <property type="entry name" value="ACIDIC LEUCINE-RICH NUCLEAR PHOSPHOPROTEIN 32 FAMILY MEMBER A"/>
    <property type="match status" value="1"/>
</dbReference>
<dbReference type="GO" id="GO:0005634">
    <property type="term" value="C:nucleus"/>
    <property type="evidence" value="ECO:0007669"/>
    <property type="project" value="TreeGrafter"/>
</dbReference>
<evidence type="ECO:0000256" key="1">
    <source>
        <dbReference type="ARBA" id="ARBA00022614"/>
    </source>
</evidence>
<evidence type="ECO:0000313" key="5">
    <source>
        <dbReference type="EMBL" id="KAF0310489.1"/>
    </source>
</evidence>
<name>A0A6A4WYU8_AMPAM</name>
<dbReference type="PANTHER" id="PTHR11375">
    <property type="entry name" value="ACIDIC LEUCINE-RICH NUCLEAR PHOSPHOPROTEIN 32"/>
    <property type="match status" value="1"/>
</dbReference>
<reference evidence="5 6" key="1">
    <citation type="submission" date="2019-07" db="EMBL/GenBank/DDBJ databases">
        <title>Draft genome assembly of a fouling barnacle, Amphibalanus amphitrite (Darwin, 1854): The first reference genome for Thecostraca.</title>
        <authorList>
            <person name="Kim W."/>
        </authorList>
    </citation>
    <scope>NUCLEOTIDE SEQUENCE [LARGE SCALE GENOMIC DNA]</scope>
    <source>
        <strain evidence="5">SNU_AA5</strain>
        <tissue evidence="5">Soma without cirri and trophi</tissue>
    </source>
</reference>
<comment type="similarity">
    <text evidence="3">Belongs to the ANP32 family.</text>
</comment>
<evidence type="ECO:0000256" key="3">
    <source>
        <dbReference type="ARBA" id="ARBA00025777"/>
    </source>
</evidence>
<protein>
    <submittedName>
        <fullName evidence="5">Acidic leucine-rich nuclear phosphoprotein 32 family member A</fullName>
    </submittedName>
</protein>
<dbReference type="InterPro" id="IPR045081">
    <property type="entry name" value="AN32"/>
</dbReference>
<dbReference type="InterPro" id="IPR032675">
    <property type="entry name" value="LRR_dom_sf"/>
</dbReference>
<dbReference type="GO" id="GO:0042393">
    <property type="term" value="F:histone binding"/>
    <property type="evidence" value="ECO:0007669"/>
    <property type="project" value="TreeGrafter"/>
</dbReference>
<keyword evidence="1" id="KW-0433">Leucine-rich repeat</keyword>
<dbReference type="SUPFAM" id="SSF52058">
    <property type="entry name" value="L domain-like"/>
    <property type="match status" value="1"/>
</dbReference>
<keyword evidence="2" id="KW-0677">Repeat</keyword>
<dbReference type="PROSITE" id="PS51450">
    <property type="entry name" value="LRR"/>
    <property type="match status" value="1"/>
</dbReference>
<evidence type="ECO:0000256" key="4">
    <source>
        <dbReference type="SAM" id="MobiDB-lite"/>
    </source>
</evidence>
<dbReference type="FunFam" id="3.80.10.10:FF:000131">
    <property type="entry name" value="acidic leucine-rich nuclear phosphoprotein 32-related protein-like"/>
    <property type="match status" value="1"/>
</dbReference>
<gene>
    <name evidence="5" type="primary">Anp32a</name>
    <name evidence="5" type="ORF">FJT64_018522</name>
</gene>
<dbReference type="Gene3D" id="3.80.10.10">
    <property type="entry name" value="Ribonuclease Inhibitor"/>
    <property type="match status" value="1"/>
</dbReference>
<evidence type="ECO:0000256" key="2">
    <source>
        <dbReference type="ARBA" id="ARBA00022737"/>
    </source>
</evidence>
<keyword evidence="6" id="KW-1185">Reference proteome</keyword>
<dbReference type="Pfam" id="PF14580">
    <property type="entry name" value="LRR_9"/>
    <property type="match status" value="1"/>
</dbReference>
<sequence>MEKRIGLELRGRKPEELTELNLDNCKSPTIDGLTDKFSNLEVLSLNSAGLTTLKGFPTLPKLRKLEVSDNRISGGLNALSGCSVLKSLNLSGNRIKELEALKPLSELTNLRNLDLFHCEVTNLDNYREEVFKMLPGLVGLDGFDKNEEEVEDSDEELNGVEDEEDGDEEGAEGEEDDEEDGVEDDDGEEEEEDDEGDEEEDEVGLSAIYKDNIGDGEDDEDFDEDGAEDEEDEDDDVIEEEDEAAAGDTNRGKKRKHEEEEEA</sequence>
<organism evidence="5 6">
    <name type="scientific">Amphibalanus amphitrite</name>
    <name type="common">Striped barnacle</name>
    <name type="synonym">Balanus amphitrite</name>
    <dbReference type="NCBI Taxonomy" id="1232801"/>
    <lineage>
        <taxon>Eukaryota</taxon>
        <taxon>Metazoa</taxon>
        <taxon>Ecdysozoa</taxon>
        <taxon>Arthropoda</taxon>
        <taxon>Crustacea</taxon>
        <taxon>Multicrustacea</taxon>
        <taxon>Cirripedia</taxon>
        <taxon>Thoracica</taxon>
        <taxon>Thoracicalcarea</taxon>
        <taxon>Balanomorpha</taxon>
        <taxon>Balanoidea</taxon>
        <taxon>Balanidae</taxon>
        <taxon>Amphibalaninae</taxon>
        <taxon>Amphibalanus</taxon>
    </lineage>
</organism>